<keyword evidence="1" id="KW-0472">Membrane</keyword>
<dbReference type="Proteomes" id="UP001304970">
    <property type="component" value="Chromosome"/>
</dbReference>
<dbReference type="Pfam" id="PF12098">
    <property type="entry name" value="DUF3574"/>
    <property type="match status" value="1"/>
</dbReference>
<sequence length="153" mass="17400">MDDKKRIKTMKVVILILLLVNLLATAGLAGWIYFSHPSQPETALDYQEVEKYTLYVGTSDKNGNAIYSLEEAKQIVNPICDKYVPGYTVFEASGHWTTENGVLIDENTLVYVFYRTDEEHIIAIMNDVLKELHQSAVLVEKENVGYVFYDGRS</sequence>
<protein>
    <recommendedName>
        <fullName evidence="4">DUF3574 domain-containing protein</fullName>
    </recommendedName>
</protein>
<dbReference type="GeneID" id="89229044"/>
<keyword evidence="1" id="KW-1133">Transmembrane helix</keyword>
<dbReference type="AlphaFoldDB" id="A0AA96V8L7"/>
<evidence type="ECO:0000313" key="3">
    <source>
        <dbReference type="Proteomes" id="UP001304970"/>
    </source>
</evidence>
<name>A0AA96V8L7_9EURY</name>
<keyword evidence="1" id="KW-0812">Transmembrane</keyword>
<gene>
    <name evidence="2" type="ORF">MsAm2_16190</name>
</gene>
<feature type="transmembrane region" description="Helical" evidence="1">
    <location>
        <begin position="12"/>
        <end position="34"/>
    </location>
</feature>
<organism evidence="2 3">
    <name type="scientific">Methanolapillus ohkumae</name>
    <dbReference type="NCBI Taxonomy" id="3028298"/>
    <lineage>
        <taxon>Archaea</taxon>
        <taxon>Methanobacteriati</taxon>
        <taxon>Methanobacteriota</taxon>
        <taxon>Stenosarchaea group</taxon>
        <taxon>Methanomicrobia</taxon>
        <taxon>Methanosarcinales</taxon>
        <taxon>Methanosarcinaceae</taxon>
        <taxon>Methanolapillus</taxon>
    </lineage>
</organism>
<evidence type="ECO:0008006" key="4">
    <source>
        <dbReference type="Google" id="ProtNLM"/>
    </source>
</evidence>
<evidence type="ECO:0000313" key="2">
    <source>
        <dbReference type="EMBL" id="WNY27805.1"/>
    </source>
</evidence>
<reference evidence="2 3" key="1">
    <citation type="submission" date="2023-07" db="EMBL/GenBank/DDBJ databases">
        <title>Closed genome sequence of Methanosarcinaceae archaeon Am2.</title>
        <authorList>
            <person name="Poehlein A."/>
            <person name="Protasov E."/>
            <person name="Platt K."/>
            <person name="Reeh H."/>
            <person name="Daniel R."/>
            <person name="Brune A."/>
        </authorList>
    </citation>
    <scope>NUCLEOTIDE SEQUENCE [LARGE SCALE GENOMIC DNA]</scope>
    <source>
        <strain evidence="2 3">Am2</strain>
    </source>
</reference>
<dbReference type="RefSeq" id="WP_338097763.1">
    <property type="nucleotide sequence ID" value="NZ_CP131061.1"/>
</dbReference>
<dbReference type="EMBL" id="CP131061">
    <property type="protein sequence ID" value="WNY27805.1"/>
    <property type="molecule type" value="Genomic_DNA"/>
</dbReference>
<accession>A0AA96V8L7</accession>
<keyword evidence="3" id="KW-1185">Reference proteome</keyword>
<dbReference type="InterPro" id="IPR021957">
    <property type="entry name" value="DUF3574"/>
</dbReference>
<evidence type="ECO:0000256" key="1">
    <source>
        <dbReference type="SAM" id="Phobius"/>
    </source>
</evidence>
<proteinExistence type="predicted"/>